<dbReference type="Proteomes" id="UP000051589">
    <property type="component" value="Unassembled WGS sequence"/>
</dbReference>
<dbReference type="Pfam" id="PF05256">
    <property type="entry name" value="UPF0223"/>
    <property type="match status" value="1"/>
</dbReference>
<dbReference type="PATRIC" id="fig|1423803.3.peg.1587"/>
<evidence type="ECO:0000313" key="2">
    <source>
        <dbReference type="Proteomes" id="UP000051589"/>
    </source>
</evidence>
<dbReference type="OrthoDB" id="1649074at2"/>
<evidence type="ECO:0000313" key="1">
    <source>
        <dbReference type="EMBL" id="KRN02822.1"/>
    </source>
</evidence>
<dbReference type="InterPro" id="IPR007920">
    <property type="entry name" value="UPF0223"/>
</dbReference>
<dbReference type="SUPFAM" id="SSF158504">
    <property type="entry name" value="BH2638-like"/>
    <property type="match status" value="1"/>
</dbReference>
<dbReference type="STRING" id="1423803.FD13_GL001541"/>
<dbReference type="NCBIfam" id="NF003353">
    <property type="entry name" value="PRK04387.1"/>
    <property type="match status" value="1"/>
</dbReference>
<organism evidence="1 2">
    <name type="scientific">Levilactobacillus senmaizukei DSM 21775 = NBRC 103853</name>
    <dbReference type="NCBI Taxonomy" id="1423803"/>
    <lineage>
        <taxon>Bacteria</taxon>
        <taxon>Bacillati</taxon>
        <taxon>Bacillota</taxon>
        <taxon>Bacilli</taxon>
        <taxon>Lactobacillales</taxon>
        <taxon>Lactobacillaceae</taxon>
        <taxon>Levilactobacillus</taxon>
    </lineage>
</organism>
<protein>
    <submittedName>
        <fullName evidence="1">Uncharacterized protein</fullName>
    </submittedName>
</protein>
<dbReference type="PIRSF" id="PIRSF037260">
    <property type="entry name" value="UPF0223"/>
    <property type="match status" value="1"/>
</dbReference>
<keyword evidence="2" id="KW-1185">Reference proteome</keyword>
<dbReference type="AlphaFoldDB" id="A0A0R2DGS8"/>
<reference evidence="1 2" key="1">
    <citation type="journal article" date="2015" name="Genome Announc.">
        <title>Expanding the biotechnology potential of lactobacilli through comparative genomics of 213 strains and associated genera.</title>
        <authorList>
            <person name="Sun Z."/>
            <person name="Harris H.M."/>
            <person name="McCann A."/>
            <person name="Guo C."/>
            <person name="Argimon S."/>
            <person name="Zhang W."/>
            <person name="Yang X."/>
            <person name="Jeffery I.B."/>
            <person name="Cooney J.C."/>
            <person name="Kagawa T.F."/>
            <person name="Liu W."/>
            <person name="Song Y."/>
            <person name="Salvetti E."/>
            <person name="Wrobel A."/>
            <person name="Rasinkangas P."/>
            <person name="Parkhill J."/>
            <person name="Rea M.C."/>
            <person name="O'Sullivan O."/>
            <person name="Ritari J."/>
            <person name="Douillard F.P."/>
            <person name="Paul Ross R."/>
            <person name="Yang R."/>
            <person name="Briner A.E."/>
            <person name="Felis G.E."/>
            <person name="de Vos W.M."/>
            <person name="Barrangou R."/>
            <person name="Klaenhammer T.R."/>
            <person name="Caufield P.W."/>
            <person name="Cui Y."/>
            <person name="Zhang H."/>
            <person name="O'Toole P.W."/>
        </authorList>
    </citation>
    <scope>NUCLEOTIDE SEQUENCE [LARGE SCALE GENOMIC DNA]</scope>
    <source>
        <strain evidence="1 2">DSM 21775</strain>
    </source>
</reference>
<dbReference type="RefSeq" id="WP_061775910.1">
    <property type="nucleotide sequence ID" value="NZ_AYZH01000004.1"/>
</dbReference>
<dbReference type="InterPro" id="IPR023324">
    <property type="entry name" value="BH2638-like_sf"/>
</dbReference>
<proteinExistence type="predicted"/>
<comment type="caution">
    <text evidence="1">The sequence shown here is derived from an EMBL/GenBank/DDBJ whole genome shotgun (WGS) entry which is preliminary data.</text>
</comment>
<accession>A0A0R2DGS8</accession>
<name>A0A0R2DGS8_9LACO</name>
<dbReference type="Gene3D" id="1.10.220.80">
    <property type="entry name" value="BH2638-like"/>
    <property type="match status" value="1"/>
</dbReference>
<gene>
    <name evidence="1" type="ORF">FD13_GL001541</name>
</gene>
<dbReference type="EMBL" id="AYZH01000004">
    <property type="protein sequence ID" value="KRN02822.1"/>
    <property type="molecule type" value="Genomic_DNA"/>
</dbReference>
<sequence>MTTSSNYEYPLFPDWSTADIVAVTNLYQLVEAAYEDAHGVAADELVTAYRGFQKVVPQKFEEKQLDRDFETASGYSIYRTVKAARQGDGQIKMKEHN</sequence>